<accession>A0A9W7BTG1</accession>
<evidence type="ECO:0000256" key="1">
    <source>
        <dbReference type="ARBA" id="ARBA00007401"/>
    </source>
</evidence>
<dbReference type="Gene3D" id="2.60.120.260">
    <property type="entry name" value="Galactose-binding domain-like"/>
    <property type="match status" value="1"/>
</dbReference>
<keyword evidence="3" id="KW-0326">Glycosidase</keyword>
<protein>
    <submittedName>
        <fullName evidence="7">Uncharacterized protein</fullName>
    </submittedName>
</protein>
<dbReference type="InterPro" id="IPR013783">
    <property type="entry name" value="Ig-like_fold"/>
</dbReference>
<dbReference type="Pfam" id="PF00703">
    <property type="entry name" value="Glyco_hydro_2"/>
    <property type="match status" value="1"/>
</dbReference>
<dbReference type="Gene3D" id="3.20.20.80">
    <property type="entry name" value="Glycosidases"/>
    <property type="match status" value="1"/>
</dbReference>
<dbReference type="GO" id="GO:0005975">
    <property type="term" value="P:carbohydrate metabolic process"/>
    <property type="evidence" value="ECO:0007669"/>
    <property type="project" value="InterPro"/>
</dbReference>
<dbReference type="Gene3D" id="2.60.40.10">
    <property type="entry name" value="Immunoglobulins"/>
    <property type="match status" value="1"/>
</dbReference>
<evidence type="ECO:0000259" key="5">
    <source>
        <dbReference type="Pfam" id="PF00703"/>
    </source>
</evidence>
<dbReference type="PANTHER" id="PTHR42732:SF1">
    <property type="entry name" value="BETA-MANNOSIDASE"/>
    <property type="match status" value="1"/>
</dbReference>
<dbReference type="InterPro" id="IPR006103">
    <property type="entry name" value="Glyco_hydro_2_cat"/>
</dbReference>
<feature type="domain" description="Glycoside hydrolase family 2 immunoglobulin-like beta-sandwich" evidence="5">
    <location>
        <begin position="266"/>
        <end position="357"/>
    </location>
</feature>
<keyword evidence="4" id="KW-1133">Transmembrane helix</keyword>
<comment type="caution">
    <text evidence="7">The sequence shown here is derived from an EMBL/GenBank/DDBJ whole genome shotgun (WGS) entry which is preliminary data.</text>
</comment>
<dbReference type="Proteomes" id="UP001165160">
    <property type="component" value="Unassembled WGS sequence"/>
</dbReference>
<dbReference type="Pfam" id="PF02836">
    <property type="entry name" value="Glyco_hydro_2_C"/>
    <property type="match status" value="1"/>
</dbReference>
<keyword evidence="2" id="KW-0378">Hydrolase</keyword>
<feature type="domain" description="Glycoside hydrolase family 2 catalytic" evidence="6">
    <location>
        <begin position="364"/>
        <end position="442"/>
    </location>
</feature>
<keyword evidence="4" id="KW-0812">Transmembrane</keyword>
<dbReference type="InterPro" id="IPR036156">
    <property type="entry name" value="Beta-gal/glucu_dom_sf"/>
</dbReference>
<evidence type="ECO:0000313" key="7">
    <source>
        <dbReference type="EMBL" id="GMH92438.1"/>
    </source>
</evidence>
<proteinExistence type="inferred from homology"/>
<evidence type="ECO:0000259" key="6">
    <source>
        <dbReference type="Pfam" id="PF02836"/>
    </source>
</evidence>
<evidence type="ECO:0000313" key="8">
    <source>
        <dbReference type="Proteomes" id="UP001165160"/>
    </source>
</evidence>
<dbReference type="SUPFAM" id="SSF49303">
    <property type="entry name" value="beta-Galactosidase/glucuronidase domain"/>
    <property type="match status" value="1"/>
</dbReference>
<dbReference type="AlphaFoldDB" id="A0A9W7BTG1"/>
<name>A0A9W7BTG1_9STRA</name>
<sequence>MRPNQSVQVDEKRVGYTMVRGQGSGWIHLDFCSGMTLFFTVSGMKVVVFLAIIPLISGKVLSGLNQDWRFSLVDAVTGNCKDDAFPVDVSDKQCNGLSAALYAFDENSCRDACCSSLTCAVWQWCTGDGDCGEEACWVGDIEDLSDDCQSQKGWVGQYRDELPPEPQPADNCNEEVMPECGGSDFNDTSWRILDVPHDFVVEGIVDQEKGDTSHGYLPVGSAWYRKHFKVSSDVKSELAYLQFEGIMGATDDAPATAKCQIPASVEIECLEDDCSGLEYSLAFELTDADEKVVKSGNVDAFSLSTDNAVTTVSMDLGDLPTMNLWSIAHPSLYKLKTSLVNSNGGVIDESTVNFGCRKTAWPADEGFFLNDVATKILGVANHQDLPGFGTAVPDSVQKHRVEAMQAFGSNAWRTAHNCPTSALLDATDQLGMLVWDETTTTGKPTKPLLWSGATAITPQ</sequence>
<keyword evidence="8" id="KW-1185">Reference proteome</keyword>
<dbReference type="PANTHER" id="PTHR42732">
    <property type="entry name" value="BETA-GALACTOSIDASE"/>
    <property type="match status" value="1"/>
</dbReference>
<feature type="transmembrane region" description="Helical" evidence="4">
    <location>
        <begin position="35"/>
        <end position="56"/>
    </location>
</feature>
<dbReference type="SUPFAM" id="SSF51445">
    <property type="entry name" value="(Trans)glycosidases"/>
    <property type="match status" value="1"/>
</dbReference>
<comment type="similarity">
    <text evidence="1">Belongs to the glycosyl hydrolase 2 family.</text>
</comment>
<organism evidence="7 8">
    <name type="scientific">Triparma verrucosa</name>
    <dbReference type="NCBI Taxonomy" id="1606542"/>
    <lineage>
        <taxon>Eukaryota</taxon>
        <taxon>Sar</taxon>
        <taxon>Stramenopiles</taxon>
        <taxon>Ochrophyta</taxon>
        <taxon>Bolidophyceae</taxon>
        <taxon>Parmales</taxon>
        <taxon>Triparmaceae</taxon>
        <taxon>Triparma</taxon>
    </lineage>
</organism>
<evidence type="ECO:0000256" key="3">
    <source>
        <dbReference type="ARBA" id="ARBA00023295"/>
    </source>
</evidence>
<dbReference type="EMBL" id="BRXX01000128">
    <property type="protein sequence ID" value="GMH92438.1"/>
    <property type="molecule type" value="Genomic_DNA"/>
</dbReference>
<evidence type="ECO:0000256" key="4">
    <source>
        <dbReference type="SAM" id="Phobius"/>
    </source>
</evidence>
<dbReference type="InterPro" id="IPR006102">
    <property type="entry name" value="Ig-like_GH2"/>
</dbReference>
<keyword evidence="4" id="KW-0472">Membrane</keyword>
<evidence type="ECO:0000256" key="2">
    <source>
        <dbReference type="ARBA" id="ARBA00022801"/>
    </source>
</evidence>
<dbReference type="GO" id="GO:0004553">
    <property type="term" value="F:hydrolase activity, hydrolyzing O-glycosyl compounds"/>
    <property type="evidence" value="ECO:0007669"/>
    <property type="project" value="InterPro"/>
</dbReference>
<dbReference type="InterPro" id="IPR051913">
    <property type="entry name" value="GH2_Domain-Containing"/>
</dbReference>
<dbReference type="SUPFAM" id="SSF49785">
    <property type="entry name" value="Galactose-binding domain-like"/>
    <property type="match status" value="1"/>
</dbReference>
<gene>
    <name evidence="7" type="ORF">TrVE_jg3646</name>
</gene>
<reference evidence="8" key="1">
    <citation type="journal article" date="2023" name="Commun. Biol.">
        <title>Genome analysis of Parmales, the sister group of diatoms, reveals the evolutionary specialization of diatoms from phago-mixotrophs to photoautotrophs.</title>
        <authorList>
            <person name="Ban H."/>
            <person name="Sato S."/>
            <person name="Yoshikawa S."/>
            <person name="Yamada K."/>
            <person name="Nakamura Y."/>
            <person name="Ichinomiya M."/>
            <person name="Sato N."/>
            <person name="Blanc-Mathieu R."/>
            <person name="Endo H."/>
            <person name="Kuwata A."/>
            <person name="Ogata H."/>
        </authorList>
    </citation>
    <scope>NUCLEOTIDE SEQUENCE [LARGE SCALE GENOMIC DNA]</scope>
    <source>
        <strain evidence="8">NIES 3699</strain>
    </source>
</reference>
<dbReference type="InterPro" id="IPR008979">
    <property type="entry name" value="Galactose-bd-like_sf"/>
</dbReference>
<dbReference type="InterPro" id="IPR017853">
    <property type="entry name" value="GH"/>
</dbReference>